<protein>
    <submittedName>
        <fullName evidence="3">Uncharacterized protein</fullName>
    </submittedName>
</protein>
<sequence>MPGVIYSGDPSVHYGQNYHMQQSFLSWSNKMEQQNLWAPLARTKGSTHQNQRVPLARTKGSHSPEAKGSHSAEPEGSHSPEAKGSTRQNQRVPLARTRVPGGTNELSNAFQPPEVERDVAEPEVQGDVAVQIEGLPSGFWWDQPSVKREKEDLCSRRRDFVNGTPGSGEWDPSGSAEWDPFASGEWDPSGSAEWDPFGSGEWDPFGSGEWTPLVLASGTPLVLASGTLWFWRVGPQINKTQTE</sequence>
<proteinExistence type="predicted"/>
<keyword evidence="2" id="KW-1185">Reference proteome</keyword>
<feature type="compositionally biased region" description="Basic and acidic residues" evidence="1">
    <location>
        <begin position="62"/>
        <end position="81"/>
    </location>
</feature>
<reference evidence="3" key="1">
    <citation type="submission" date="2022-11" db="UniProtKB">
        <authorList>
            <consortium name="WormBaseParasite"/>
        </authorList>
    </citation>
    <scope>IDENTIFICATION</scope>
</reference>
<feature type="region of interest" description="Disordered" evidence="1">
    <location>
        <begin position="38"/>
        <end position="113"/>
    </location>
</feature>
<dbReference type="AlphaFoldDB" id="A0A915CXA7"/>
<dbReference type="Proteomes" id="UP000887574">
    <property type="component" value="Unplaced"/>
</dbReference>
<evidence type="ECO:0000313" key="3">
    <source>
        <dbReference type="WBParaSite" id="jg13147"/>
    </source>
</evidence>
<dbReference type="WBParaSite" id="jg13147">
    <property type="protein sequence ID" value="jg13147"/>
    <property type="gene ID" value="jg13147"/>
</dbReference>
<organism evidence="2 3">
    <name type="scientific">Ditylenchus dipsaci</name>
    <dbReference type="NCBI Taxonomy" id="166011"/>
    <lineage>
        <taxon>Eukaryota</taxon>
        <taxon>Metazoa</taxon>
        <taxon>Ecdysozoa</taxon>
        <taxon>Nematoda</taxon>
        <taxon>Chromadorea</taxon>
        <taxon>Rhabditida</taxon>
        <taxon>Tylenchina</taxon>
        <taxon>Tylenchomorpha</taxon>
        <taxon>Sphaerularioidea</taxon>
        <taxon>Anguinidae</taxon>
        <taxon>Anguininae</taxon>
        <taxon>Ditylenchus</taxon>
    </lineage>
</organism>
<evidence type="ECO:0000313" key="2">
    <source>
        <dbReference type="Proteomes" id="UP000887574"/>
    </source>
</evidence>
<name>A0A915CXA7_9BILA</name>
<accession>A0A915CXA7</accession>
<evidence type="ECO:0000256" key="1">
    <source>
        <dbReference type="SAM" id="MobiDB-lite"/>
    </source>
</evidence>